<accession>A0A368NTV6</accession>
<sequence length="138" mass="15399">MGFMLDTNIVSDMVRNPDGPAMERWKQTGYADLHLSAIVVSELYFGIQKRESERLRRGVETFLNNVEIAAFEGHAAHHYASIRNALAKAGEMIGPNGLFIAAHALSLDMILVTNNTREFARVPGLKLENWLEITTEGQ</sequence>
<reference evidence="9 10" key="1">
    <citation type="submission" date="2018-08" db="EMBL/GenBank/DDBJ databases">
        <title>Genome sequencing of Agrobacterium vitis strain ICMP 10754.</title>
        <authorList>
            <person name="Visnovsky S.B."/>
            <person name="Pitman A.R."/>
        </authorList>
    </citation>
    <scope>NUCLEOTIDE SEQUENCE [LARGE SCALE GENOMIC DNA]</scope>
    <source>
        <strain evidence="9 10">ICMP 10754</strain>
    </source>
</reference>
<dbReference type="GO" id="GO:0004518">
    <property type="term" value="F:nuclease activity"/>
    <property type="evidence" value="ECO:0007669"/>
    <property type="project" value="UniProtKB-KW"/>
</dbReference>
<keyword evidence="4" id="KW-0479">Metal-binding</keyword>
<dbReference type="GO" id="GO:0016787">
    <property type="term" value="F:hydrolase activity"/>
    <property type="evidence" value="ECO:0007669"/>
    <property type="project" value="UniProtKB-KW"/>
</dbReference>
<dbReference type="OrthoDB" id="5458135at2"/>
<dbReference type="InterPro" id="IPR029060">
    <property type="entry name" value="PIN-like_dom_sf"/>
</dbReference>
<comment type="cofactor">
    <cofactor evidence="1">
        <name>Mg(2+)</name>
        <dbReference type="ChEBI" id="CHEBI:18420"/>
    </cofactor>
</comment>
<dbReference type="RefSeq" id="WP_060715884.1">
    <property type="nucleotide sequence ID" value="NZ_CP055265.1"/>
</dbReference>
<evidence type="ECO:0000256" key="5">
    <source>
        <dbReference type="ARBA" id="ARBA00022801"/>
    </source>
</evidence>
<dbReference type="SUPFAM" id="SSF88723">
    <property type="entry name" value="PIN domain-like"/>
    <property type="match status" value="1"/>
</dbReference>
<dbReference type="PANTHER" id="PTHR33653">
    <property type="entry name" value="RIBONUCLEASE VAPC2"/>
    <property type="match status" value="1"/>
</dbReference>
<dbReference type="GeneID" id="60682150"/>
<feature type="domain" description="PIN" evidence="8">
    <location>
        <begin position="4"/>
        <end position="124"/>
    </location>
</feature>
<evidence type="ECO:0000256" key="4">
    <source>
        <dbReference type="ARBA" id="ARBA00022723"/>
    </source>
</evidence>
<evidence type="ECO:0000256" key="6">
    <source>
        <dbReference type="ARBA" id="ARBA00022842"/>
    </source>
</evidence>
<dbReference type="Pfam" id="PF01850">
    <property type="entry name" value="PIN"/>
    <property type="match status" value="1"/>
</dbReference>
<dbReference type="AlphaFoldDB" id="A0A368NTV6"/>
<dbReference type="GO" id="GO:0046872">
    <property type="term" value="F:metal ion binding"/>
    <property type="evidence" value="ECO:0007669"/>
    <property type="project" value="UniProtKB-KW"/>
</dbReference>
<keyword evidence="3" id="KW-0540">Nuclease</keyword>
<dbReference type="EMBL" id="QUSG01000001">
    <property type="protein sequence ID" value="KAA3532240.1"/>
    <property type="molecule type" value="Genomic_DNA"/>
</dbReference>
<evidence type="ECO:0000256" key="7">
    <source>
        <dbReference type="ARBA" id="ARBA00038093"/>
    </source>
</evidence>
<comment type="similarity">
    <text evidence="7">Belongs to the PINc/VapC protein family.</text>
</comment>
<evidence type="ECO:0000256" key="3">
    <source>
        <dbReference type="ARBA" id="ARBA00022722"/>
    </source>
</evidence>
<dbReference type="InterPro" id="IPR050556">
    <property type="entry name" value="Type_II_TA_system_RNase"/>
</dbReference>
<dbReference type="CDD" id="cd18748">
    <property type="entry name" value="PIN_VapC4-5_FitB-like"/>
    <property type="match status" value="1"/>
</dbReference>
<dbReference type="Proteomes" id="UP000436911">
    <property type="component" value="Unassembled WGS sequence"/>
</dbReference>
<dbReference type="PANTHER" id="PTHR33653:SF1">
    <property type="entry name" value="RIBONUCLEASE VAPC2"/>
    <property type="match status" value="1"/>
</dbReference>
<keyword evidence="2" id="KW-1277">Toxin-antitoxin system</keyword>
<evidence type="ECO:0000256" key="2">
    <source>
        <dbReference type="ARBA" id="ARBA00022649"/>
    </source>
</evidence>
<evidence type="ECO:0000259" key="8">
    <source>
        <dbReference type="Pfam" id="PF01850"/>
    </source>
</evidence>
<protein>
    <submittedName>
        <fullName evidence="9">Type II toxin-antitoxin system VapC family toxin</fullName>
    </submittedName>
</protein>
<evidence type="ECO:0000256" key="1">
    <source>
        <dbReference type="ARBA" id="ARBA00001946"/>
    </source>
</evidence>
<dbReference type="InterPro" id="IPR002716">
    <property type="entry name" value="PIN_dom"/>
</dbReference>
<dbReference type="Gene3D" id="3.40.50.1010">
    <property type="entry name" value="5'-nuclease"/>
    <property type="match status" value="1"/>
</dbReference>
<evidence type="ECO:0000313" key="9">
    <source>
        <dbReference type="EMBL" id="KAA3532240.1"/>
    </source>
</evidence>
<gene>
    <name evidence="9" type="ORF">DXT89_02525</name>
</gene>
<keyword evidence="5" id="KW-0378">Hydrolase</keyword>
<proteinExistence type="inferred from homology"/>
<evidence type="ECO:0000313" key="10">
    <source>
        <dbReference type="Proteomes" id="UP000436911"/>
    </source>
</evidence>
<keyword evidence="6" id="KW-0460">Magnesium</keyword>
<name>A0A368NTV6_AGRVI</name>
<organism evidence="9 10">
    <name type="scientific">Agrobacterium vitis</name>
    <name type="common">Rhizobium vitis</name>
    <dbReference type="NCBI Taxonomy" id="373"/>
    <lineage>
        <taxon>Bacteria</taxon>
        <taxon>Pseudomonadati</taxon>
        <taxon>Pseudomonadota</taxon>
        <taxon>Alphaproteobacteria</taxon>
        <taxon>Hyphomicrobiales</taxon>
        <taxon>Rhizobiaceae</taxon>
        <taxon>Rhizobium/Agrobacterium group</taxon>
        <taxon>Agrobacterium</taxon>
    </lineage>
</organism>
<comment type="caution">
    <text evidence="9">The sequence shown here is derived from an EMBL/GenBank/DDBJ whole genome shotgun (WGS) entry which is preliminary data.</text>
</comment>